<keyword evidence="5" id="KW-1185">Reference proteome</keyword>
<evidence type="ECO:0000313" key="4">
    <source>
        <dbReference type="EMBL" id="UXI67197.1"/>
    </source>
</evidence>
<accession>A0ABY6BH59</accession>
<dbReference type="PANTHER" id="PTHR11364:SF27">
    <property type="entry name" value="SULFURTRANSFERASE"/>
    <property type="match status" value="1"/>
</dbReference>
<sequence length="282" mass="31099">MNYQTLISARELAALLDDPELLLVDCRFELSDTTKGERAWRESHLPGAYYAHLDRDLSDLSQRHLGRHPLPSPAQFAACLSRWGWSQGRQVVVYDDANGSVAARLWWMFRLIGHKDVAVLDGGYAGWVAGDLPLSTEPPLESACPVDLAFDMTQVVYFEELSAGLAERNLLLIDVRGAPRFRGEVEPIDPVAGHIPGAVNRPFVENVDAEGRFRHADELREDFERLTKGFTPDQVVHSCGSGVTACHNVLAMEHAGLAGSRVFAPSWSGWIADRSRPVATGN</sequence>
<dbReference type="Gene3D" id="3.40.250.10">
    <property type="entry name" value="Rhodanese-like domain"/>
    <property type="match status" value="2"/>
</dbReference>
<dbReference type="SUPFAM" id="SSF52821">
    <property type="entry name" value="Rhodanese/Cell cycle control phosphatase"/>
    <property type="match status" value="2"/>
</dbReference>
<evidence type="ECO:0000313" key="5">
    <source>
        <dbReference type="Proteomes" id="UP001064632"/>
    </source>
</evidence>
<proteinExistence type="predicted"/>
<dbReference type="CDD" id="cd01448">
    <property type="entry name" value="TST_Repeat_1"/>
    <property type="match status" value="1"/>
</dbReference>
<organism evidence="4 5">
    <name type="scientific">Tahibacter amnicola</name>
    <dbReference type="NCBI Taxonomy" id="2976241"/>
    <lineage>
        <taxon>Bacteria</taxon>
        <taxon>Pseudomonadati</taxon>
        <taxon>Pseudomonadota</taxon>
        <taxon>Gammaproteobacteria</taxon>
        <taxon>Lysobacterales</taxon>
        <taxon>Rhodanobacteraceae</taxon>
        <taxon>Tahibacter</taxon>
    </lineage>
</organism>
<protein>
    <submittedName>
        <fullName evidence="4">Sulfurtransferase</fullName>
    </submittedName>
</protein>
<dbReference type="EMBL" id="CP104694">
    <property type="protein sequence ID" value="UXI67197.1"/>
    <property type="molecule type" value="Genomic_DNA"/>
</dbReference>
<gene>
    <name evidence="4" type="ORF">N4264_21020</name>
</gene>
<dbReference type="CDD" id="cd01449">
    <property type="entry name" value="TST_Repeat_2"/>
    <property type="match status" value="1"/>
</dbReference>
<dbReference type="InterPro" id="IPR045078">
    <property type="entry name" value="TST/MPST-like"/>
</dbReference>
<dbReference type="InterPro" id="IPR036873">
    <property type="entry name" value="Rhodanese-like_dom_sf"/>
</dbReference>
<dbReference type="Pfam" id="PF00581">
    <property type="entry name" value="Rhodanese"/>
    <property type="match status" value="2"/>
</dbReference>
<feature type="domain" description="Rhodanese" evidence="3">
    <location>
        <begin position="166"/>
        <end position="279"/>
    </location>
</feature>
<keyword evidence="2" id="KW-0677">Repeat</keyword>
<feature type="domain" description="Rhodanese" evidence="3">
    <location>
        <begin position="17"/>
        <end position="136"/>
    </location>
</feature>
<dbReference type="InterPro" id="IPR001763">
    <property type="entry name" value="Rhodanese-like_dom"/>
</dbReference>
<evidence type="ECO:0000256" key="1">
    <source>
        <dbReference type="ARBA" id="ARBA00022679"/>
    </source>
</evidence>
<reference evidence="4" key="1">
    <citation type="submission" date="2022-09" db="EMBL/GenBank/DDBJ databases">
        <title>Tahibacter sp. nov., isolated from a fresh water.</title>
        <authorList>
            <person name="Baek J.H."/>
            <person name="Lee J.K."/>
            <person name="Kim J.M."/>
            <person name="Jeon C.O."/>
        </authorList>
    </citation>
    <scope>NUCLEOTIDE SEQUENCE</scope>
    <source>
        <strain evidence="4">W38</strain>
    </source>
</reference>
<name>A0ABY6BH59_9GAMM</name>
<keyword evidence="1" id="KW-0808">Transferase</keyword>
<dbReference type="RefSeq" id="WP_261694173.1">
    <property type="nucleotide sequence ID" value="NZ_CP104694.1"/>
</dbReference>
<dbReference type="Proteomes" id="UP001064632">
    <property type="component" value="Chromosome"/>
</dbReference>
<evidence type="ECO:0000256" key="2">
    <source>
        <dbReference type="ARBA" id="ARBA00022737"/>
    </source>
</evidence>
<evidence type="ECO:0000259" key="3">
    <source>
        <dbReference type="PROSITE" id="PS50206"/>
    </source>
</evidence>
<dbReference type="PROSITE" id="PS50206">
    <property type="entry name" value="RHODANESE_3"/>
    <property type="match status" value="2"/>
</dbReference>
<dbReference type="SMART" id="SM00450">
    <property type="entry name" value="RHOD"/>
    <property type="match status" value="2"/>
</dbReference>
<dbReference type="PANTHER" id="PTHR11364">
    <property type="entry name" value="THIOSULFATE SULFERTANSFERASE"/>
    <property type="match status" value="1"/>
</dbReference>